<dbReference type="AlphaFoldDB" id="A0AAD7EDD1"/>
<keyword evidence="2" id="KW-0689">Ribosomal protein</keyword>
<feature type="compositionally biased region" description="Acidic residues" evidence="4">
    <location>
        <begin position="134"/>
        <end position="144"/>
    </location>
</feature>
<dbReference type="InterPro" id="IPR038716">
    <property type="entry name" value="P1/P2_N_sf"/>
</dbReference>
<dbReference type="PANTHER" id="PTHR21141">
    <property type="entry name" value="60S ACIDIC RIBOSOMAL PROTEIN FAMILY MEMBER"/>
    <property type="match status" value="1"/>
</dbReference>
<dbReference type="GO" id="GO:0003735">
    <property type="term" value="F:structural constituent of ribosome"/>
    <property type="evidence" value="ECO:0007669"/>
    <property type="project" value="InterPro"/>
</dbReference>
<protein>
    <submittedName>
        <fullName evidence="5">Uncharacterized protein</fullName>
    </submittedName>
</protein>
<dbReference type="GO" id="GO:0002182">
    <property type="term" value="P:cytoplasmic translational elongation"/>
    <property type="evidence" value="ECO:0007669"/>
    <property type="project" value="InterPro"/>
</dbReference>
<gene>
    <name evidence="5" type="ORF">DFH08DRAFT_972466</name>
</gene>
<dbReference type="FunFam" id="1.10.10.1410:FF:000002">
    <property type="entry name" value="60S acidic ribosomal protein P2"/>
    <property type="match status" value="1"/>
</dbReference>
<evidence type="ECO:0000256" key="4">
    <source>
        <dbReference type="SAM" id="MobiDB-lite"/>
    </source>
</evidence>
<evidence type="ECO:0000313" key="6">
    <source>
        <dbReference type="Proteomes" id="UP001218218"/>
    </source>
</evidence>
<keyword evidence="6" id="KW-1185">Reference proteome</keyword>
<dbReference type="Pfam" id="PF00428">
    <property type="entry name" value="Ribosomal_60s"/>
    <property type="match status" value="1"/>
</dbReference>
<feature type="region of interest" description="Disordered" evidence="4">
    <location>
        <begin position="121"/>
        <end position="144"/>
    </location>
</feature>
<evidence type="ECO:0000256" key="1">
    <source>
        <dbReference type="ARBA" id="ARBA00005436"/>
    </source>
</evidence>
<name>A0AAD7EDD1_9AGAR</name>
<comment type="similarity">
    <text evidence="1">Belongs to the eukaryotic ribosomal protein P1/P2 family.</text>
</comment>
<dbReference type="EMBL" id="JARIHO010000065">
    <property type="protein sequence ID" value="KAJ7314715.1"/>
    <property type="molecule type" value="Genomic_DNA"/>
</dbReference>
<evidence type="ECO:0000256" key="3">
    <source>
        <dbReference type="ARBA" id="ARBA00023274"/>
    </source>
</evidence>
<dbReference type="PANTHER" id="PTHR21141:SF5">
    <property type="entry name" value="LARGE RIBOSOMAL SUBUNIT PROTEIN P2"/>
    <property type="match status" value="1"/>
</dbReference>
<evidence type="ECO:0000313" key="5">
    <source>
        <dbReference type="EMBL" id="KAJ7314715.1"/>
    </source>
</evidence>
<comment type="caution">
    <text evidence="5">The sequence shown here is derived from an EMBL/GenBank/DDBJ whole genome shotgun (WGS) entry which is preliminary data.</text>
</comment>
<reference evidence="5" key="1">
    <citation type="submission" date="2023-03" db="EMBL/GenBank/DDBJ databases">
        <title>Massive genome expansion in bonnet fungi (Mycena s.s.) driven by repeated elements and novel gene families across ecological guilds.</title>
        <authorList>
            <consortium name="Lawrence Berkeley National Laboratory"/>
            <person name="Harder C.B."/>
            <person name="Miyauchi S."/>
            <person name="Viragh M."/>
            <person name="Kuo A."/>
            <person name="Thoen E."/>
            <person name="Andreopoulos B."/>
            <person name="Lu D."/>
            <person name="Skrede I."/>
            <person name="Drula E."/>
            <person name="Henrissat B."/>
            <person name="Morin E."/>
            <person name="Kohler A."/>
            <person name="Barry K."/>
            <person name="LaButti K."/>
            <person name="Morin E."/>
            <person name="Salamov A."/>
            <person name="Lipzen A."/>
            <person name="Mereny Z."/>
            <person name="Hegedus B."/>
            <person name="Baldrian P."/>
            <person name="Stursova M."/>
            <person name="Weitz H."/>
            <person name="Taylor A."/>
            <person name="Grigoriev I.V."/>
            <person name="Nagy L.G."/>
            <person name="Martin F."/>
            <person name="Kauserud H."/>
        </authorList>
    </citation>
    <scope>NUCLEOTIDE SEQUENCE</scope>
    <source>
        <strain evidence="5">CBHHK002</strain>
    </source>
</reference>
<dbReference type="Gene3D" id="1.10.10.1410">
    <property type="match status" value="1"/>
</dbReference>
<dbReference type="InterPro" id="IPR044076">
    <property type="entry name" value="Ribosomal_P2"/>
</dbReference>
<proteinExistence type="inferred from homology"/>
<evidence type="ECO:0000256" key="2">
    <source>
        <dbReference type="ARBA" id="ARBA00022980"/>
    </source>
</evidence>
<dbReference type="CDD" id="cd05833">
    <property type="entry name" value="Ribosomal_P2"/>
    <property type="match status" value="1"/>
</dbReference>
<dbReference type="Proteomes" id="UP001218218">
    <property type="component" value="Unassembled WGS sequence"/>
</dbReference>
<accession>A0AAD7EDD1</accession>
<dbReference type="GO" id="GO:0022625">
    <property type="term" value="C:cytosolic large ribosomal subunit"/>
    <property type="evidence" value="ECO:0007669"/>
    <property type="project" value="InterPro"/>
</dbReference>
<keyword evidence="3" id="KW-0687">Ribonucleoprotein</keyword>
<sequence length="381" mass="40147">MHRVSGGVAPLRSDCDAMQCYTQATSTPRSRTPRASPACGGSDYTLSWRPPLPLPSTLTLPRRHTTPTGYHSTLAPVSVSAPTNSLMLSYFPAYLARLHTSNPHVEQVGIVLYLPEGQGLVPPPPSLPERELSGEGENEGGEDADPLLPALDATLVSFPTLHAVHVCVVPVARCSTQGWNAARRDADAAEADAEAETERQEAWHAELHVRNLEELHEWEQGSGTDALSCCLPSPPIGIGGKASPSAADIKKLIGTVGIETDDKRLDKLISELKGKYIDELIAEGSSKLASVPSGGGGGGVAPAAGGAAPVCKEYGECEGMCLISYRIHALHRRLLPAWIPHLASSESVPQPSHDSLSLSIVGAHPSTLGCPCTSRTDPLSL</sequence>
<organism evidence="5 6">
    <name type="scientific">Mycena albidolilacea</name>
    <dbReference type="NCBI Taxonomy" id="1033008"/>
    <lineage>
        <taxon>Eukaryota</taxon>
        <taxon>Fungi</taxon>
        <taxon>Dikarya</taxon>
        <taxon>Basidiomycota</taxon>
        <taxon>Agaricomycotina</taxon>
        <taxon>Agaricomycetes</taxon>
        <taxon>Agaricomycetidae</taxon>
        <taxon>Agaricales</taxon>
        <taxon>Marasmiineae</taxon>
        <taxon>Mycenaceae</taxon>
        <taxon>Mycena</taxon>
    </lineage>
</organism>